<feature type="compositionally biased region" description="Polar residues" evidence="1">
    <location>
        <begin position="367"/>
        <end position="376"/>
    </location>
</feature>
<dbReference type="EMBL" id="CCAX010000001">
    <property type="protein sequence ID" value="CDO03746.1"/>
    <property type="molecule type" value="Genomic_DNA"/>
</dbReference>
<dbReference type="Proteomes" id="UP000028863">
    <property type="component" value="Unassembled WGS sequence"/>
</dbReference>
<evidence type="ECO:0000313" key="2">
    <source>
        <dbReference type="EMBL" id="CDO03746.1"/>
    </source>
</evidence>
<dbReference type="SUPFAM" id="SSF53850">
    <property type="entry name" value="Periplasmic binding protein-like II"/>
    <property type="match status" value="1"/>
</dbReference>
<organism evidence="2 3">
    <name type="scientific">Oceanobacillus picturae</name>
    <dbReference type="NCBI Taxonomy" id="171693"/>
    <lineage>
        <taxon>Bacteria</taxon>
        <taxon>Bacillati</taxon>
        <taxon>Bacillota</taxon>
        <taxon>Bacilli</taxon>
        <taxon>Bacillales</taxon>
        <taxon>Bacillaceae</taxon>
        <taxon>Oceanobacillus</taxon>
    </lineage>
</organism>
<evidence type="ECO:0000313" key="3">
    <source>
        <dbReference type="Proteomes" id="UP000028863"/>
    </source>
</evidence>
<dbReference type="Pfam" id="PF13416">
    <property type="entry name" value="SBP_bac_8"/>
    <property type="match status" value="1"/>
</dbReference>
<gene>
    <name evidence="2" type="ORF">BN988_02264</name>
</gene>
<feature type="region of interest" description="Disordered" evidence="1">
    <location>
        <begin position="363"/>
        <end position="389"/>
    </location>
</feature>
<protein>
    <submittedName>
        <fullName evidence="2">Maltose-binding periplasmic proteins/domains</fullName>
    </submittedName>
</protein>
<dbReference type="AlphaFoldDB" id="W9AM62"/>
<proteinExistence type="predicted"/>
<comment type="caution">
    <text evidence="2">The sequence shown here is derived from an EMBL/GenBank/DDBJ whole genome shotgun (WGS) entry which is preliminary data.</text>
</comment>
<accession>W9AM62</accession>
<dbReference type="eggNOG" id="ENOG502ZACQ">
    <property type="taxonomic scope" value="Bacteria"/>
</dbReference>
<reference evidence="2" key="1">
    <citation type="submission" date="2014-03" db="EMBL/GenBank/DDBJ databases">
        <title>Draft genome sequencing of Oceanobacillus picturae strain S1 isolated from human gut.</title>
        <authorList>
            <person name="Croce O."/>
            <person name="Lagier J.C."/>
            <person name="Raoult D."/>
        </authorList>
    </citation>
    <scope>NUCLEOTIDE SEQUENCE [LARGE SCALE GENOMIC DNA]</scope>
    <source>
        <strain evidence="2">S1</strain>
    </source>
</reference>
<evidence type="ECO:0000256" key="1">
    <source>
        <dbReference type="SAM" id="MobiDB-lite"/>
    </source>
</evidence>
<reference evidence="2" key="2">
    <citation type="submission" date="2014-03" db="EMBL/GenBank/DDBJ databases">
        <authorList>
            <person name="Urmite Genomes"/>
        </authorList>
    </citation>
    <scope>NUCLEOTIDE SEQUENCE</scope>
    <source>
        <strain evidence="2">S1</strain>
    </source>
</reference>
<keyword evidence="3" id="KW-1185">Reference proteome</keyword>
<dbReference type="InterPro" id="IPR006059">
    <property type="entry name" value="SBP"/>
</dbReference>
<dbReference type="Gene3D" id="3.40.190.10">
    <property type="entry name" value="Periplasmic binding protein-like II"/>
    <property type="match status" value="1"/>
</dbReference>
<dbReference type="RefSeq" id="WP_036576102.1">
    <property type="nucleotide sequence ID" value="NZ_CABLBW010000001.1"/>
</dbReference>
<sequence length="389" mass="44878">MKIKILLTLSICIVIISTVYIINLLNQDFILNKDDDYNSTINVWITTPGLVSALKQFQTESNNRMNVREFKDTEALFEELELIDTDNSEYPNIVETDSNFGMEEISELGNIVPLSEVSKSLPDQFYHSISLNFYHNDSLFAFPVGVEIPLILINRTIINNQISTDLSLYPFATESQLVQYKRIQNKIDKNDNTKPFWFFHLDNNIPLYWNSYLYSHGNSDTHSFTDMWKRLIVEYELVPPLDNHMAITRFANTEVGVLITTSQQLQTIQHLIGNSFEFEVLPFIQNNNDPILVSGNGLVVLRNSKHIKELFQFMSSDEIQTEILSKTGWFPTLKSLWNKPEVLHELPMAKHLNSLLKYSGNFRGKKPTNNAKSEQTGIKKKAHKIESDY</sequence>
<name>W9AM62_9BACI</name>
<dbReference type="STRING" id="171693.BN988_02264"/>